<feature type="transmembrane region" description="Helical" evidence="8">
    <location>
        <begin position="185"/>
        <end position="203"/>
    </location>
</feature>
<dbReference type="RefSeq" id="WP_062147780.1">
    <property type="nucleotide sequence ID" value="NZ_CP012373.2"/>
</dbReference>
<evidence type="ECO:0000256" key="1">
    <source>
        <dbReference type="ARBA" id="ARBA00004651"/>
    </source>
</evidence>
<dbReference type="InterPro" id="IPR052017">
    <property type="entry name" value="TSUP"/>
</dbReference>
<reference evidence="10" key="1">
    <citation type="submission" date="2016-12" db="EMBL/GenBank/DDBJ databases">
        <title>Complete Genome Sequence of Beggiatoa leptomitiformis D-401.</title>
        <authorList>
            <person name="Fomenkov A."/>
            <person name="Vincze T."/>
            <person name="Grabovich M."/>
            <person name="Anton B.P."/>
            <person name="Dubinina G."/>
            <person name="Orlova M."/>
            <person name="Belousova E."/>
            <person name="Roberts R.J."/>
        </authorList>
    </citation>
    <scope>NUCLEOTIDE SEQUENCE [LARGE SCALE GENOMIC DNA]</scope>
    <source>
        <strain evidence="10">D-401</strain>
    </source>
</reference>
<dbReference type="PANTHER" id="PTHR30269">
    <property type="entry name" value="TRANSMEMBRANE PROTEIN YFCA"/>
    <property type="match status" value="1"/>
</dbReference>
<gene>
    <name evidence="9" type="ORF">BLE401_04895</name>
</gene>
<keyword evidence="5 8" id="KW-0812">Transmembrane</keyword>
<evidence type="ECO:0000256" key="6">
    <source>
        <dbReference type="ARBA" id="ARBA00022989"/>
    </source>
</evidence>
<dbReference type="Proteomes" id="UP000234271">
    <property type="component" value="Chromosome"/>
</dbReference>
<dbReference type="AlphaFoldDB" id="A0A2N9YC97"/>
<keyword evidence="10" id="KW-1185">Reference proteome</keyword>
<keyword evidence="7 8" id="KW-0472">Membrane</keyword>
<dbReference type="GO" id="GO:0005886">
    <property type="term" value="C:plasma membrane"/>
    <property type="evidence" value="ECO:0007669"/>
    <property type="project" value="UniProtKB-SubCell"/>
</dbReference>
<sequence>MTLLDSLLLVIAALMAGALNSIAGGGTFFTFPVLLAIGVPPVIANASNVVALCPASIASAWAYHHELRQPTLNLIPLLSIALCGGVIGGVLLLSIEEALFVNLIPYLILLATLLFAFSDRLRKVLHHSHHSTSSRLQRQLFDKTLQLMTAIYGGFFGAGLGIMLLGTLAISRQDDLHTLNALKNILSAVIYSVAVITFILANAVSWSHTLIMMAGSIIGGYAGVSLARRLPPLYLKRFIVLVGTGLTFYYFLR</sequence>
<evidence type="ECO:0000256" key="3">
    <source>
        <dbReference type="ARBA" id="ARBA00022448"/>
    </source>
</evidence>
<dbReference type="OrthoDB" id="9807082at2"/>
<comment type="similarity">
    <text evidence="2 8">Belongs to the 4-toluene sulfonate uptake permease (TSUP) (TC 2.A.102) family.</text>
</comment>
<organism evidence="9 10">
    <name type="scientific">Beggiatoa leptomitoformis</name>
    <dbReference type="NCBI Taxonomy" id="288004"/>
    <lineage>
        <taxon>Bacteria</taxon>
        <taxon>Pseudomonadati</taxon>
        <taxon>Pseudomonadota</taxon>
        <taxon>Gammaproteobacteria</taxon>
        <taxon>Thiotrichales</taxon>
        <taxon>Thiotrichaceae</taxon>
        <taxon>Beggiatoa</taxon>
    </lineage>
</organism>
<feature type="transmembrane region" description="Helical" evidence="8">
    <location>
        <begin position="233"/>
        <end position="252"/>
    </location>
</feature>
<evidence type="ECO:0000313" key="9">
    <source>
        <dbReference type="EMBL" id="AUI68098.1"/>
    </source>
</evidence>
<keyword evidence="6 8" id="KW-1133">Transmembrane helix</keyword>
<evidence type="ECO:0000256" key="5">
    <source>
        <dbReference type="ARBA" id="ARBA00022692"/>
    </source>
</evidence>
<feature type="transmembrane region" description="Helical" evidence="8">
    <location>
        <begin position="210"/>
        <end position="227"/>
    </location>
</feature>
<keyword evidence="3" id="KW-0813">Transport</keyword>
<name>A0A2N9YC97_9GAMM</name>
<evidence type="ECO:0000256" key="2">
    <source>
        <dbReference type="ARBA" id="ARBA00009142"/>
    </source>
</evidence>
<evidence type="ECO:0000313" key="10">
    <source>
        <dbReference type="Proteomes" id="UP000234271"/>
    </source>
</evidence>
<feature type="transmembrane region" description="Helical" evidence="8">
    <location>
        <begin position="99"/>
        <end position="117"/>
    </location>
</feature>
<protein>
    <recommendedName>
        <fullName evidence="8">Probable membrane transporter protein</fullName>
    </recommendedName>
</protein>
<dbReference type="STRING" id="288004.AL038_01135"/>
<feature type="transmembrane region" description="Helical" evidence="8">
    <location>
        <begin position="145"/>
        <end position="165"/>
    </location>
</feature>
<dbReference type="Pfam" id="PF01925">
    <property type="entry name" value="TauE"/>
    <property type="match status" value="1"/>
</dbReference>
<proteinExistence type="inferred from homology"/>
<evidence type="ECO:0000256" key="7">
    <source>
        <dbReference type="ARBA" id="ARBA00023136"/>
    </source>
</evidence>
<keyword evidence="4 8" id="KW-1003">Cell membrane</keyword>
<feature type="transmembrane region" description="Helical" evidence="8">
    <location>
        <begin position="74"/>
        <end position="93"/>
    </location>
</feature>
<evidence type="ECO:0000256" key="4">
    <source>
        <dbReference type="ARBA" id="ARBA00022475"/>
    </source>
</evidence>
<evidence type="ECO:0000256" key="8">
    <source>
        <dbReference type="RuleBase" id="RU363041"/>
    </source>
</evidence>
<comment type="subcellular location">
    <subcellularLocation>
        <location evidence="1 8">Cell membrane</location>
        <topology evidence="1 8">Multi-pass membrane protein</topology>
    </subcellularLocation>
</comment>
<dbReference type="EMBL" id="CP018889">
    <property type="protein sequence ID" value="AUI68098.1"/>
    <property type="molecule type" value="Genomic_DNA"/>
</dbReference>
<accession>A0A2N9YC97</accession>
<dbReference type="KEGG" id="blep:AL038_01135"/>
<dbReference type="InterPro" id="IPR002781">
    <property type="entry name" value="TM_pro_TauE-like"/>
</dbReference>
<dbReference type="PANTHER" id="PTHR30269:SF0">
    <property type="entry name" value="MEMBRANE TRANSPORTER PROTEIN YFCA-RELATED"/>
    <property type="match status" value="1"/>
</dbReference>